<evidence type="ECO:0000259" key="11">
    <source>
        <dbReference type="PROSITE" id="PS50940"/>
    </source>
</evidence>
<dbReference type="PROSITE" id="PS50026">
    <property type="entry name" value="EGF_3"/>
    <property type="match status" value="2"/>
</dbReference>
<dbReference type="InterPro" id="IPR000742">
    <property type="entry name" value="EGF"/>
</dbReference>
<feature type="chain" id="PRO_5045311782" description="Hemocytin" evidence="7">
    <location>
        <begin position="20"/>
        <end position="4023"/>
    </location>
</feature>
<dbReference type="CDD" id="cd00057">
    <property type="entry name" value="FA58C"/>
    <property type="match status" value="2"/>
</dbReference>
<dbReference type="InterPro" id="IPR002557">
    <property type="entry name" value="Chitin-bd_dom"/>
</dbReference>
<evidence type="ECO:0000256" key="3">
    <source>
        <dbReference type="ARBA" id="ARBA00023180"/>
    </source>
</evidence>
<keyword evidence="1" id="KW-0677">Repeat</keyword>
<evidence type="ECO:0000259" key="10">
    <source>
        <dbReference type="PROSITE" id="PS50026"/>
    </source>
</evidence>
<dbReference type="SMART" id="SM00041">
    <property type="entry name" value="CT"/>
    <property type="match status" value="1"/>
</dbReference>
<dbReference type="InterPro" id="IPR036508">
    <property type="entry name" value="Chitin-bd_dom_sf"/>
</dbReference>
<dbReference type="PANTHER" id="PTHR11339:SF386">
    <property type="entry name" value="HEMOLECTIN, ISOFORM A"/>
    <property type="match status" value="1"/>
</dbReference>
<name>A0ABN8EE81_CHISP</name>
<protein>
    <recommendedName>
        <fullName evidence="15">Hemocytin</fullName>
    </recommendedName>
</protein>
<feature type="disulfide bond" evidence="4">
    <location>
        <begin position="3919"/>
        <end position="3971"/>
    </location>
</feature>
<evidence type="ECO:0000256" key="1">
    <source>
        <dbReference type="ARBA" id="ARBA00022737"/>
    </source>
</evidence>
<evidence type="ECO:0000256" key="4">
    <source>
        <dbReference type="PROSITE-ProRule" id="PRU00039"/>
    </source>
</evidence>
<evidence type="ECO:0000256" key="5">
    <source>
        <dbReference type="PROSITE-ProRule" id="PRU00076"/>
    </source>
</evidence>
<dbReference type="PROSITE" id="PS51233">
    <property type="entry name" value="VWFD"/>
    <property type="match status" value="5"/>
</dbReference>
<evidence type="ECO:0000259" key="12">
    <source>
        <dbReference type="PROSITE" id="PS51233"/>
    </source>
</evidence>
<dbReference type="SUPFAM" id="SSF57603">
    <property type="entry name" value="FnI-like domain"/>
    <property type="match status" value="1"/>
</dbReference>
<dbReference type="PROSITE" id="PS01286">
    <property type="entry name" value="FA58C_2"/>
    <property type="match status" value="2"/>
</dbReference>
<dbReference type="SUPFAM" id="SSF57196">
    <property type="entry name" value="EGF/Laminin"/>
    <property type="match status" value="1"/>
</dbReference>
<dbReference type="InterPro" id="IPR000421">
    <property type="entry name" value="FA58C"/>
</dbReference>
<dbReference type="EMBL" id="OU963899">
    <property type="protein sequence ID" value="CAH0692155.1"/>
    <property type="molecule type" value="Genomic_DNA"/>
</dbReference>
<dbReference type="PROSITE" id="PS00022">
    <property type="entry name" value="EGF_1"/>
    <property type="match status" value="2"/>
</dbReference>
<dbReference type="SMART" id="SM00832">
    <property type="entry name" value="C8"/>
    <property type="match status" value="5"/>
</dbReference>
<dbReference type="InterPro" id="IPR050780">
    <property type="entry name" value="Mucin_vWF_Thrombospondin_sf"/>
</dbReference>
<dbReference type="InterPro" id="IPR008979">
    <property type="entry name" value="Galactose-bd-like_sf"/>
</dbReference>
<dbReference type="InterPro" id="IPR006207">
    <property type="entry name" value="Cys_knot_C"/>
</dbReference>
<dbReference type="SMART" id="SM00215">
    <property type="entry name" value="VWC_out"/>
    <property type="match status" value="2"/>
</dbReference>
<evidence type="ECO:0000313" key="14">
    <source>
        <dbReference type="Proteomes" id="UP001153292"/>
    </source>
</evidence>
<evidence type="ECO:0008006" key="15">
    <source>
        <dbReference type="Google" id="ProtNLM"/>
    </source>
</evidence>
<dbReference type="PROSITE" id="PS50940">
    <property type="entry name" value="CHIT_BIND_II"/>
    <property type="match status" value="1"/>
</dbReference>
<dbReference type="Gene3D" id="2.60.120.260">
    <property type="entry name" value="Galactose-binding domain-like"/>
    <property type="match status" value="2"/>
</dbReference>
<dbReference type="InterPro" id="IPR002919">
    <property type="entry name" value="TIL_dom"/>
</dbReference>
<keyword evidence="7" id="KW-0732">Signal</keyword>
<evidence type="ECO:0000256" key="6">
    <source>
        <dbReference type="SAM" id="MobiDB-lite"/>
    </source>
</evidence>
<feature type="compositionally biased region" description="Low complexity" evidence="6">
    <location>
        <begin position="1810"/>
        <end position="1837"/>
    </location>
</feature>
<feature type="domain" description="EGF-like" evidence="10">
    <location>
        <begin position="230"/>
        <end position="261"/>
    </location>
</feature>
<accession>A0ABN8EE81</accession>
<dbReference type="PROSITE" id="PS01285">
    <property type="entry name" value="FA58C_1"/>
    <property type="match status" value="2"/>
</dbReference>
<feature type="domain" description="CTCK" evidence="8">
    <location>
        <begin position="3879"/>
        <end position="3975"/>
    </location>
</feature>
<evidence type="ECO:0000256" key="2">
    <source>
        <dbReference type="ARBA" id="ARBA00023157"/>
    </source>
</evidence>
<organism evidence="13 14">
    <name type="scientific">Chilo suppressalis</name>
    <name type="common">Asiatic rice borer moth</name>
    <dbReference type="NCBI Taxonomy" id="168631"/>
    <lineage>
        <taxon>Eukaryota</taxon>
        <taxon>Metazoa</taxon>
        <taxon>Ecdysozoa</taxon>
        <taxon>Arthropoda</taxon>
        <taxon>Hexapoda</taxon>
        <taxon>Insecta</taxon>
        <taxon>Pterygota</taxon>
        <taxon>Neoptera</taxon>
        <taxon>Endopterygota</taxon>
        <taxon>Lepidoptera</taxon>
        <taxon>Glossata</taxon>
        <taxon>Ditrysia</taxon>
        <taxon>Pyraloidea</taxon>
        <taxon>Crambidae</taxon>
        <taxon>Crambinae</taxon>
        <taxon>Chilo</taxon>
    </lineage>
</organism>
<dbReference type="Pfam" id="PF23244">
    <property type="entry name" value="VWF"/>
    <property type="match status" value="1"/>
</dbReference>
<dbReference type="InterPro" id="IPR036084">
    <property type="entry name" value="Ser_inhib-like_sf"/>
</dbReference>
<keyword evidence="5" id="KW-0245">EGF-like domain</keyword>
<keyword evidence="14" id="KW-1185">Reference proteome</keyword>
<gene>
    <name evidence="13" type="ORF">CHILSU_LOCUS9655</name>
</gene>
<dbReference type="Gene3D" id="2.10.25.10">
    <property type="entry name" value="Laminin"/>
    <property type="match status" value="7"/>
</dbReference>
<dbReference type="Pfam" id="PF00094">
    <property type="entry name" value="VWD"/>
    <property type="match status" value="5"/>
</dbReference>
<keyword evidence="2 5" id="KW-1015">Disulfide bond</keyword>
<dbReference type="SMART" id="SM00231">
    <property type="entry name" value="FA58C"/>
    <property type="match status" value="2"/>
</dbReference>
<evidence type="ECO:0000313" key="13">
    <source>
        <dbReference type="EMBL" id="CAH0692155.1"/>
    </source>
</evidence>
<dbReference type="Proteomes" id="UP001153292">
    <property type="component" value="Chromosome 6"/>
</dbReference>
<feature type="region of interest" description="Disordered" evidence="6">
    <location>
        <begin position="3982"/>
        <end position="4005"/>
    </location>
</feature>
<dbReference type="SUPFAM" id="SSF49785">
    <property type="entry name" value="Galactose-binding domain-like"/>
    <property type="match status" value="2"/>
</dbReference>
<dbReference type="Pfam" id="PF00754">
    <property type="entry name" value="F5_F8_type_C"/>
    <property type="match status" value="2"/>
</dbReference>
<feature type="domain" description="VWFD" evidence="12">
    <location>
        <begin position="2661"/>
        <end position="2836"/>
    </location>
</feature>
<reference evidence="13" key="1">
    <citation type="submission" date="2021-12" db="EMBL/GenBank/DDBJ databases">
        <authorList>
            <person name="King R."/>
        </authorList>
    </citation>
    <scope>NUCLEOTIDE SEQUENCE</scope>
</reference>
<evidence type="ECO:0000259" key="9">
    <source>
        <dbReference type="PROSITE" id="PS50022"/>
    </source>
</evidence>
<dbReference type="CDD" id="cd19941">
    <property type="entry name" value="TIL"/>
    <property type="match status" value="6"/>
</dbReference>
<dbReference type="InterPro" id="IPR001846">
    <property type="entry name" value="VWF_type-D"/>
</dbReference>
<feature type="domain" description="VWFD" evidence="12">
    <location>
        <begin position="766"/>
        <end position="948"/>
    </location>
</feature>
<feature type="domain" description="Chitin-binding type-2" evidence="11">
    <location>
        <begin position="1740"/>
        <end position="1808"/>
    </location>
</feature>
<feature type="domain" description="F5/8 type C" evidence="9">
    <location>
        <begin position="1996"/>
        <end position="2151"/>
    </location>
</feature>
<evidence type="ECO:0000256" key="7">
    <source>
        <dbReference type="SAM" id="SignalP"/>
    </source>
</evidence>
<feature type="disulfide bond" evidence="5">
    <location>
        <begin position="233"/>
        <end position="243"/>
    </location>
</feature>
<dbReference type="SMART" id="SM00181">
    <property type="entry name" value="EGF"/>
    <property type="match status" value="3"/>
</dbReference>
<dbReference type="PROSITE" id="PS01185">
    <property type="entry name" value="CTCK_1"/>
    <property type="match status" value="1"/>
</dbReference>
<feature type="region of interest" description="Disordered" evidence="6">
    <location>
        <begin position="1809"/>
        <end position="1839"/>
    </location>
</feature>
<feature type="disulfide bond" evidence="5">
    <location>
        <begin position="137"/>
        <end position="147"/>
    </location>
</feature>
<keyword evidence="3" id="KW-0325">Glycoprotein</keyword>
<feature type="domain" description="F5/8 type C" evidence="9">
    <location>
        <begin position="2168"/>
        <end position="2307"/>
    </location>
</feature>
<dbReference type="PANTHER" id="PTHR11339">
    <property type="entry name" value="EXTRACELLULAR MATRIX GLYCOPROTEIN RELATED"/>
    <property type="match status" value="1"/>
</dbReference>
<feature type="domain" description="EGF-like" evidence="10">
    <location>
        <begin position="133"/>
        <end position="165"/>
    </location>
</feature>
<feature type="disulfide bond" evidence="4">
    <location>
        <begin position="3915"/>
        <end position="3969"/>
    </location>
</feature>
<dbReference type="SUPFAM" id="SSF57625">
    <property type="entry name" value="Invertebrate chitin-binding proteins"/>
    <property type="match status" value="1"/>
</dbReference>
<dbReference type="Pfam" id="PF08742">
    <property type="entry name" value="C8"/>
    <property type="match status" value="5"/>
</dbReference>
<feature type="disulfide bond" evidence="5">
    <location>
        <begin position="251"/>
        <end position="260"/>
    </location>
</feature>
<dbReference type="SMART" id="SM00494">
    <property type="entry name" value="ChtBD2"/>
    <property type="match status" value="2"/>
</dbReference>
<feature type="domain" description="VWFD" evidence="12">
    <location>
        <begin position="1251"/>
        <end position="1422"/>
    </location>
</feature>
<dbReference type="InterPro" id="IPR014853">
    <property type="entry name" value="VWF/SSPO/ZAN-like_Cys-rich_dom"/>
</dbReference>
<dbReference type="InterPro" id="IPR001007">
    <property type="entry name" value="VWF_dom"/>
</dbReference>
<feature type="domain" description="VWFD" evidence="12">
    <location>
        <begin position="400"/>
        <end position="577"/>
    </location>
</feature>
<comment type="caution">
    <text evidence="5">Lacks conserved residue(s) required for the propagation of feature annotation.</text>
</comment>
<feature type="compositionally biased region" description="Low complexity" evidence="6">
    <location>
        <begin position="1958"/>
        <end position="1976"/>
    </location>
</feature>
<dbReference type="PROSITE" id="PS50022">
    <property type="entry name" value="FA58C_3"/>
    <property type="match status" value="2"/>
</dbReference>
<dbReference type="SUPFAM" id="SSF57567">
    <property type="entry name" value="Serine protease inhibitors"/>
    <property type="match status" value="5"/>
</dbReference>
<dbReference type="PROSITE" id="PS01225">
    <property type="entry name" value="CTCK_2"/>
    <property type="match status" value="1"/>
</dbReference>
<dbReference type="SMART" id="SM00214">
    <property type="entry name" value="VWC"/>
    <property type="match status" value="7"/>
</dbReference>
<dbReference type="SMART" id="SM00216">
    <property type="entry name" value="VWD"/>
    <property type="match status" value="5"/>
</dbReference>
<feature type="signal peptide" evidence="7">
    <location>
        <begin position="1"/>
        <end position="19"/>
    </location>
</feature>
<feature type="domain" description="VWFD" evidence="12">
    <location>
        <begin position="2991"/>
        <end position="3175"/>
    </location>
</feature>
<evidence type="ECO:0000259" key="8">
    <source>
        <dbReference type="PROSITE" id="PS01225"/>
    </source>
</evidence>
<dbReference type="Gene3D" id="3.20.20.80">
    <property type="entry name" value="Glycosidases"/>
    <property type="match status" value="1"/>
</dbReference>
<proteinExistence type="predicted"/>
<feature type="region of interest" description="Disordered" evidence="6">
    <location>
        <begin position="1956"/>
        <end position="1976"/>
    </location>
</feature>
<feature type="disulfide bond" evidence="5">
    <location>
        <begin position="155"/>
        <end position="164"/>
    </location>
</feature>
<dbReference type="Pfam" id="PF01826">
    <property type="entry name" value="TIL"/>
    <property type="match status" value="4"/>
</dbReference>
<sequence length="4023" mass="440747">MRLVKHTFILLYGIVLCDGGYSGGQDAQSDVQAPSYVPAYLKNQKYPKTSYGTNNNYSGTKTGYSGTKNPYSGTKTGYAGTKTGYSGTKNRYTYTGTSKSPYGERRSWDTGTGQGPSYHDFQNSANHAMDALFRPKCVPECKNSGICVATNTCQCPSNYRGQYCEFEKKPCFLNPPLPKNSKQSCSSEFCTIQCLAGHKFIDGTTVANLKCSEGQWKPTRADLDIIPDCQPECEPRCQNGGVCLALNTCMCPDEYRGPHCQYPTSVCDVRKLGFNGGYSCFGDADKFSCKLNCPSGSTYSAPRANLYSCRYDTGIFEPQPIPHCVFSDAYMVAPTVYHNNSTSYYESHSWHSSSDIHAGGSQSGSSWTSTGDTHAQAGYGAHAHGGGTHMVVRDLTPKGGVCLTWAGVHYKTFDGKIYGFKSQCRHILVRDAKEHKFTVAVKPGNCSRRSYCPSEITIYIEEKPYVLSVHPEDGSVVFRSSKRLVPIPASLPGIRVAMPADYVLVNLDQAHLTLKWDTNDVVVIESSVLLWNNTEGLCGSLNSNMQDDLTTKEGTKAKTSAAMASSWQLNRIEDVCKSNPMELHSCTSQSDEIKKKALQFCTKIFSKDKFKKCATVMDVSQLLEACQGDFCTCASSDDSEECACSTVSVYAKECMRLGIEEMKYWRDPETCPKTCPDGKLYKICGPDSQPTCAFPQPATVNNATCVEGCFCPEGLLLEGGRCIPKEECPCRLRNKNFKPGAVIPKDCNTCTCEAGAWVCTGAACGARCGAVGDPHYSTFDGRRYDFMGRCTYTLLQAQNLTLEVENVACSGAITEAMNLSPYTGEGKPSCTKAVTVLYGGSSIQLKQGGLILVDGREVTDLPVTVAGIRIRAASSLFIIVQLPIKVDIWWDGFTRVFVDVPASFKGQTKGLCGTFNLNQKDDFLTPEGDVEQSTLAFANKWKTREFCADVDTKEPEHPCKANMENKETAEKYCSKLKSKLFEECHWYVDVEPYYESCLYDMCACAGDVSKCLCPLLGSYAMDCAKAGVQVQWRYNVKECELQCTGGQEYTVCADSCLRTCTDVALSSIGHCKPCCVEGCACPPGEVLDDNNACVPQGLCSCKHKGMKFDAGYKEVRPGRRERELCTCVGARWDCVPATDSDIQNYPPAEDLRSNCSAANHMEFTTCMLAEPLTCKNMHLPPTPTSTECRPGCQCKKGYVLDVNANKCVLANDCPCHHGGRSYPDGHVMMEECNECACKSGNWSCTKRTCAGVCSAWGDSHVDTFDSASYDFEGVCTYLLAKGVMDSSDGFDVEIQNVPCGTTGATCSKTTTLKVGGGGKKEIVSLTKDAPLPDVSTLKRIKLRVAGTYVFLDVPSLGVSLQWDRSLRVYVRVDAVWRNRVKGLCGNYNGDSRDDFQTPAGGGLPESSALVFADAWKLKPTCPKPKPVTDYCEARPHRRDWAVKECGWLKRYPFTLCASEVPAGPYVSRCERDACACDDGDDCACACAALAAYAYECSLHGVMFNWRSQQLCPMQCDTECTNYDPCVPACPLETCDNTLDYADVQTSCKQDVCVEGCKPKKSCPEGSVYSNSTLTECVPRSKCKPLCMTLPDGKEVLEGEVVEQDACHTCTCSKKEKVCTGQPCSTPAEVTEATSPKPNDEQLKCVPGWTPWLSRHTPTTGPEGASIEIEPLPEYKELPIGSPMCGKSSMKDIECRTKVNHESPKQTGLDVECSLEKGLFCREPRGTCPDFEIRVQCECEPFQCLNSTRPSYPHPKDCAKFYECTPDMLNPEKIHTVEKSCAAGTMYNPNSMVCDWPAAVLAIRPECGKATPETTTTTTTTTTTPSTTTTTPSTTEVTTRSRCPPGQEFVECARRCDQLCDYYKKITVETGECAPGKKCIAGCADVNKKCGKGSKWRDEKTCVPVKDCTCYSDGKMIKPGGVVADGCVKCQCLSNEFHCDSSDCSTPIVPISHLPIQETTTPPTTIRPTTPTTVPTTKLTTASPIIVQNTASPPPECSPDGYKYLLWGEDVEPKPILTASSVVSPQHEPEYAVLDGEPNAISGGSWSPKTDDLNQYIQVELPQPTSVHGVVVQGDPLHDQYVTSYELMYSDSPASYSYVVGPDSKPTVFRGPVDHNTPLKQMISPPVEAKYLRLKPLSWHKKIALRLEVIGCEEAVSTTPLITTEGLDCTEPLGLAADLPIENIEVSSNNDARKYFRLDGVQGWTPAYSTPGEWIMFDFTSPRNLTGIKTKGGPKGWVSTYKVMYTSDLTTFNPVVDSEGEPTLFPANFDADSEVQNKFKLPIHARYLKILPVKWHSAIEMRVEPIGCFEPYPIKTTPMPIYQETTISCNICPGVPLTTCICSGATYYDGESCVPRDQCPCVKGYLTYPVGSSFRGENCDECMCKIGGVTDCQPVKECKCAPTLVPKLVEKPSCECVCEPCPIGTRICPTSRLCLAHEKWCDGLQDCPDDERDCTTTRAPTTMTTTKKPVEPQVVTTVVVPIEVKPTTPAVTTPKPVVCPVVQCPPGYMVKYINSASHTRSYTTDLPPPRPRYSYQRYYRGGANGGYSKGGYSKGGYSKGGYSKGGFSKGGYSGPPRPPSANQAFSLDKPTVAPTPSKQEECVQFTCVAKLPPPPFPGTKPVAVECSAPTCPVGYSLRLDHVPVGVNQCPQYSCVPPPPRAAYCNVTGRAVSTFDGAEYKYELCDHILARDTRHDAWSVLVRKKCRLEGCQNMLIIHQDDQLIKVKPDLMIEYDNYEYTVEQTAKICFQRNSFNVARVGNGLFISSRKYNFTVLFNADGDIKIGVLKSYMGYVDGLCGAFDGSLRNEQRLPDGTLATSGQQMAAAWGRPGLPPDACQTRVAQEQEQRRAWELCNVITKEPLSKCGKVLNLDKWRSICLEKICHCKDLEVNGTKRTEEQCRCLVVEQMVAECLAADKEADVSAWRMQLDCPAECPPPLVHKDCYRRRCEPSCSTLGVTSCPVEDGQCFPGCYCPDGTLRAGDKCLAPKDCLDCVCKTVGTPVDYTTFEGDSFPLLGDCTYLASRDKNDTGLHRYEVYATNGPCESNANVSCTKTVHVVYEKMVIHVTKDPNTQKLVTTIGSEAVFQYPVKKSWVTISLLNGQDVSVLLTDASVEVTVQQSKLATTVRVPSYLYGNRTDGLCGVCAGQHEHLLTSNGTATDDVQEYSKSWKATPTALTALDLPSDQLQCDQPPPPPCHLPEDNLCYKLLNPEAFGQCHALVDPQQFLEACEDEYCTSKDVDVCSILARYADACRQQGVCLQWREREALCPYPCEEPLVYRPCVDCELTCENHEELTKHPGKCTNRQVEGCFCPEGKVRVNNTCISPTKCFPCDIDKKHYAGDEWQENACKKCSCSKVSGSRETHISCSTVTCVEPVCPVGQQLVRQRAAPGPAPCCVQYMCVPKVEKECEEPKKMECGFGQVLKEKTTANKCKEFVCECKPESECEHIPDESEVELEPGMKRVIDASGCCPRLRLECEPAACPRAPACPRFHTSRPHQDRGQCCPTHHCEPPKDKCIAILEWEASPKGGEKPRPKPEQMLKDVDEVWMDGPCRWCRCVSSAVGATTSCSTTECPRASNDQDLVVEPQPLPYACCPSLKAVACRVGELVYKVGENWTSPDNPCERYSCERIGDGKLRKSTTLTRCETNCLPGWKYFPAEEDSKQCCGICKPVACIVEGHEQPIGEQWTSPDHCTKYTCVLTNGTLQVQSSNETCPEVSDAMKKQFVFSDDVIPGKCCHKKEPVACRVGNKIYQEGQTWPSDDPCKNITCSRDATGTIAHSESVETCSRDCSRGWVYEEPESGVCCGRCVQDSCIVEDELKKPGSTWSSPDNCTTFSCTRVGADLIVSAARPVCPDVSHCPPQLIVNGTCCQTCEPKADDLSKCAPVPVSGSSSVGVVSTLVRGHGICTNDEPLEGMLECRGSCDSGTLYNNVTGIHDSKCECCQAVSYGSVDVWVRCADGTRTQHRVATPSKCACSRCGGETISGYPKRPTKNGGGGSSGYKDNPESYDYDIPEIYQRIKVDEKRRK</sequence>